<organism evidence="3 4">
    <name type="scientific">Cryobacterium tagatosivorans</name>
    <dbReference type="NCBI Taxonomy" id="1259199"/>
    <lineage>
        <taxon>Bacteria</taxon>
        <taxon>Bacillati</taxon>
        <taxon>Actinomycetota</taxon>
        <taxon>Actinomycetes</taxon>
        <taxon>Micrococcales</taxon>
        <taxon>Microbacteriaceae</taxon>
        <taxon>Cryobacterium</taxon>
    </lineage>
</organism>
<dbReference type="InterPro" id="IPR039448">
    <property type="entry name" value="Beta_helix"/>
</dbReference>
<reference evidence="3 4" key="1">
    <citation type="submission" date="2019-03" db="EMBL/GenBank/DDBJ databases">
        <title>Genomics of glacier-inhabiting Cryobacterium strains.</title>
        <authorList>
            <person name="Liu Q."/>
            <person name="Xin Y.-H."/>
        </authorList>
    </citation>
    <scope>NUCLEOTIDE SEQUENCE [LARGE SCALE GENOMIC DNA]</scope>
    <source>
        <strain evidence="3 4">Sr47</strain>
    </source>
</reference>
<protein>
    <recommendedName>
        <fullName evidence="2">Right handed beta helix domain-containing protein</fullName>
    </recommendedName>
</protein>
<dbReference type="RefSeq" id="WP_134489856.1">
    <property type="nucleotide sequence ID" value="NZ_SOEZ01000039.1"/>
</dbReference>
<feature type="compositionally biased region" description="Low complexity" evidence="1">
    <location>
        <begin position="7"/>
        <end position="22"/>
    </location>
</feature>
<evidence type="ECO:0000313" key="4">
    <source>
        <dbReference type="Proteomes" id="UP000297866"/>
    </source>
</evidence>
<accession>A0A4R8UFK0</accession>
<dbReference type="Pfam" id="PF13229">
    <property type="entry name" value="Beta_helix"/>
    <property type="match status" value="1"/>
</dbReference>
<gene>
    <name evidence="3" type="ORF">E3O23_07955</name>
</gene>
<name>A0A4R8UFK0_9MICO</name>
<proteinExistence type="predicted"/>
<evidence type="ECO:0000313" key="3">
    <source>
        <dbReference type="EMBL" id="TFB51755.1"/>
    </source>
</evidence>
<comment type="caution">
    <text evidence="3">The sequence shown here is derived from an EMBL/GenBank/DDBJ whole genome shotgun (WGS) entry which is preliminary data.</text>
</comment>
<dbReference type="OrthoDB" id="505641at2"/>
<sequence>MLLSKLRSQTTASTDTTQASRSSRTRKGALAVFAATAIMTLGITGFAAAPAQAAVAGSTTTGVPVGTALKVHYGDLKITTPGQVVSGLDVRGLIKIAAANVTIKNSIIRGRTVTAPTALINNLSGYSGLKIIDTELFPSKASPYMNGIYGYNFSATRLNIHGVIDGVHITGSNVAVTNSWLHHNTHYTSDPVQGGTPSHDDSIQIQKGDNIKVIGNTISGSYSAGVQITQDRGKVSNFTFTGNRADGGKCTINIAQKTYGPLSGVKIQDNKFGRNTRLANCAIIAPTTTATQNAGNYYTPDGTIVTVRKGA</sequence>
<dbReference type="EMBL" id="SOEZ01000039">
    <property type="protein sequence ID" value="TFB51755.1"/>
    <property type="molecule type" value="Genomic_DNA"/>
</dbReference>
<dbReference type="InterPro" id="IPR011050">
    <property type="entry name" value="Pectin_lyase_fold/virulence"/>
</dbReference>
<dbReference type="SMART" id="SM00710">
    <property type="entry name" value="PbH1"/>
    <property type="match status" value="4"/>
</dbReference>
<feature type="region of interest" description="Disordered" evidence="1">
    <location>
        <begin position="1"/>
        <end position="23"/>
    </location>
</feature>
<dbReference type="Proteomes" id="UP000297866">
    <property type="component" value="Unassembled WGS sequence"/>
</dbReference>
<dbReference type="AlphaFoldDB" id="A0A4R8UFK0"/>
<keyword evidence="4" id="KW-1185">Reference proteome</keyword>
<feature type="domain" description="Right handed beta helix" evidence="2">
    <location>
        <begin position="164"/>
        <end position="283"/>
    </location>
</feature>
<dbReference type="InterPro" id="IPR006626">
    <property type="entry name" value="PbH1"/>
</dbReference>
<dbReference type="SUPFAM" id="SSF51126">
    <property type="entry name" value="Pectin lyase-like"/>
    <property type="match status" value="1"/>
</dbReference>
<evidence type="ECO:0000256" key="1">
    <source>
        <dbReference type="SAM" id="MobiDB-lite"/>
    </source>
</evidence>
<evidence type="ECO:0000259" key="2">
    <source>
        <dbReference type="Pfam" id="PF13229"/>
    </source>
</evidence>